<dbReference type="EMBL" id="CP009552">
    <property type="protein sequence ID" value="AIY90261.1"/>
    <property type="molecule type" value="Genomic_DNA"/>
</dbReference>
<dbReference type="InterPro" id="IPR036388">
    <property type="entry name" value="WH-like_DNA-bd_sf"/>
</dbReference>
<proteinExistence type="predicted"/>
<dbReference type="PANTHER" id="PTHR38431">
    <property type="entry name" value="BLL2305 PROTEIN"/>
    <property type="match status" value="1"/>
</dbReference>
<evidence type="ECO:0000313" key="2">
    <source>
        <dbReference type="EMBL" id="AIY90261.1"/>
    </source>
</evidence>
<dbReference type="InterPro" id="IPR024370">
    <property type="entry name" value="PBP_domain"/>
</dbReference>
<feature type="domain" description="PBP" evidence="1">
    <location>
        <begin position="142"/>
        <end position="327"/>
    </location>
</feature>
<dbReference type="HOGENOM" id="CLU_064037_1_0_2"/>
<dbReference type="STRING" id="565033.GACE_1222"/>
<dbReference type="Gene3D" id="1.10.10.10">
    <property type="entry name" value="Winged helix-like DNA-binding domain superfamily/Winged helix DNA-binding domain"/>
    <property type="match status" value="1"/>
</dbReference>
<gene>
    <name evidence="2" type="ORF">GACE_1222</name>
</gene>
<protein>
    <submittedName>
        <fullName evidence="2">MolR family transcriptional regulator</fullName>
    </submittedName>
</protein>
<accession>A0A0A7GH60</accession>
<evidence type="ECO:0000259" key="1">
    <source>
        <dbReference type="Pfam" id="PF12727"/>
    </source>
</evidence>
<dbReference type="InterPro" id="IPR036390">
    <property type="entry name" value="WH_DNA-bd_sf"/>
</dbReference>
<dbReference type="Pfam" id="PF12727">
    <property type="entry name" value="PBP_like"/>
    <property type="match status" value="1"/>
</dbReference>
<evidence type="ECO:0000313" key="3">
    <source>
        <dbReference type="Proteomes" id="UP000030624"/>
    </source>
</evidence>
<dbReference type="KEGG" id="gac:GACE_1222"/>
<reference evidence="2 3" key="1">
    <citation type="journal article" date="2015" name="Appl. Environ. Microbiol.">
        <title>The Geoglobus acetivorans genome: Fe(III) reduction, acetate utilization, autotrophic growth, and degradation of aromatic compounds in a hyperthermophilic archaeon.</title>
        <authorList>
            <person name="Mardanov A.V."/>
            <person name="Slododkina G.B."/>
            <person name="Slobodkin A.I."/>
            <person name="Beletsky A.V."/>
            <person name="Gavrilov S.N."/>
            <person name="Kublanov I.V."/>
            <person name="Bonch-Osmolovskaya E.A."/>
            <person name="Skryabin K.G."/>
            <person name="Ravin N.V."/>
        </authorList>
    </citation>
    <scope>NUCLEOTIDE SEQUENCE [LARGE SCALE GENOMIC DNA]</scope>
    <source>
        <strain evidence="2 3">SBH6</strain>
    </source>
</reference>
<organism evidence="2 3">
    <name type="scientific">Geoglobus acetivorans</name>
    <dbReference type="NCBI Taxonomy" id="565033"/>
    <lineage>
        <taxon>Archaea</taxon>
        <taxon>Methanobacteriati</taxon>
        <taxon>Methanobacteriota</taxon>
        <taxon>Archaeoglobi</taxon>
        <taxon>Archaeoglobales</taxon>
        <taxon>Archaeoglobaceae</taxon>
        <taxon>Geoglobus</taxon>
    </lineage>
</organism>
<dbReference type="eggNOG" id="arCOG00230">
    <property type="taxonomic scope" value="Archaea"/>
</dbReference>
<dbReference type="PANTHER" id="PTHR38431:SF1">
    <property type="entry name" value="BLL2305 PROTEIN"/>
    <property type="match status" value="1"/>
</dbReference>
<dbReference type="AlphaFoldDB" id="A0A0A7GH60"/>
<sequence>MKKDVMDFGTVTPRIEIFLEYDGKKVADSDAAELLRAIKEKGSILSASHSLGIPYSKAWEILSRIERISGRKVVETRRGGRSGGGAHLTAFGDRLLAVYMKAKMDLEKRTVMAERHSESVFIAYSNDPLFAMVVDRLAGEENVESISPGSGMALAMLTLNEADVACCHLYDAESGEYNIPFLEKFWLLDRVVRLGGFERELVFAFRRDSGIAGLEDGIRKILEGKLRFAARNLGSGTRELARSLFERYARTFGIREASIRGLEYECRTHEDVAYRIANGDADAGILLRYVAEKYGLQAYHLRWERYECFALRDCLYKNGVKKLQELLNSRWFVGMIEFLPGYRLVEGENQ</sequence>
<name>A0A0A7GH60_GEOAI</name>
<dbReference type="Proteomes" id="UP000030624">
    <property type="component" value="Chromosome"/>
</dbReference>
<dbReference type="SUPFAM" id="SSF46785">
    <property type="entry name" value="Winged helix' DNA-binding domain"/>
    <property type="match status" value="1"/>
</dbReference>